<proteinExistence type="inferred from homology"/>
<dbReference type="GO" id="GO:0005829">
    <property type="term" value="C:cytosol"/>
    <property type="evidence" value="ECO:0007669"/>
    <property type="project" value="TreeGrafter"/>
</dbReference>
<keyword evidence="4" id="KW-1185">Reference proteome</keyword>
<dbReference type="HAMAP" id="MF_00758">
    <property type="entry name" value="UPF0301"/>
    <property type="match status" value="1"/>
</dbReference>
<protein>
    <recommendedName>
        <fullName evidence="2">UPF0301 protein DJ013_16700</fullName>
    </recommendedName>
</protein>
<dbReference type="OrthoDB" id="9807486at2"/>
<dbReference type="AlphaFoldDB" id="A0A2Z4GEG9"/>
<dbReference type="RefSeq" id="WP_111373090.1">
    <property type="nucleotide sequence ID" value="NZ_CP029480.1"/>
</dbReference>
<evidence type="ECO:0000256" key="1">
    <source>
        <dbReference type="ARBA" id="ARBA00009600"/>
    </source>
</evidence>
<dbReference type="SUPFAM" id="SSF143456">
    <property type="entry name" value="VC0467-like"/>
    <property type="match status" value="1"/>
</dbReference>
<comment type="similarity">
    <text evidence="1 2">Belongs to the UPF0301 (AlgH) family.</text>
</comment>
<sequence length="185" mass="20835">MSEATKPISGCLLIAEPFLGDPNFERSVILLCEHNAKGSFGLVLNQLSNLTLKDAIDDCYVEIPLQVGGPVEYNTLHYIHRLGDLIPNSVDLGDGLFWSGNFETLKTLVNVGQIEEKDIRFFLGYSGWGEGQLDAEMNKNSWIVSEKNTDLIFDTKPKEFWRKILRDMGGSYKVMSNYPTDPRLN</sequence>
<dbReference type="Proteomes" id="UP000249873">
    <property type="component" value="Chromosome"/>
</dbReference>
<evidence type="ECO:0000313" key="4">
    <source>
        <dbReference type="Proteomes" id="UP000249873"/>
    </source>
</evidence>
<reference evidence="3 4" key="1">
    <citation type="submission" date="2018-05" db="EMBL/GenBank/DDBJ databases">
        <title>Complete genome sequence of Arcticibacterium luteifluviistationis SM1504T, a cytophagaceae bacterium isolated from Arctic surface seawater.</title>
        <authorList>
            <person name="Li Y."/>
            <person name="Qin Q.-L."/>
        </authorList>
    </citation>
    <scope>NUCLEOTIDE SEQUENCE [LARGE SCALE GENOMIC DNA]</scope>
    <source>
        <strain evidence="3 4">SM1504</strain>
    </source>
</reference>
<dbReference type="Pfam" id="PF02622">
    <property type="entry name" value="DUF179"/>
    <property type="match status" value="1"/>
</dbReference>
<dbReference type="PANTHER" id="PTHR30327:SF1">
    <property type="entry name" value="UPF0301 PROTEIN YQGE"/>
    <property type="match status" value="1"/>
</dbReference>
<accession>A0A2Z4GEG9</accession>
<evidence type="ECO:0000256" key="2">
    <source>
        <dbReference type="HAMAP-Rule" id="MF_00758"/>
    </source>
</evidence>
<dbReference type="EMBL" id="CP029480">
    <property type="protein sequence ID" value="AWV99722.1"/>
    <property type="molecule type" value="Genomic_DNA"/>
</dbReference>
<name>A0A2Z4GEG9_9BACT</name>
<dbReference type="InterPro" id="IPR003774">
    <property type="entry name" value="AlgH-like"/>
</dbReference>
<gene>
    <name evidence="3" type="ORF">DJ013_16700</name>
</gene>
<dbReference type="KEGG" id="als:DJ013_16700"/>
<evidence type="ECO:0000313" key="3">
    <source>
        <dbReference type="EMBL" id="AWV99722.1"/>
    </source>
</evidence>
<organism evidence="3 4">
    <name type="scientific">Arcticibacterium luteifluviistationis</name>
    <dbReference type="NCBI Taxonomy" id="1784714"/>
    <lineage>
        <taxon>Bacteria</taxon>
        <taxon>Pseudomonadati</taxon>
        <taxon>Bacteroidota</taxon>
        <taxon>Cytophagia</taxon>
        <taxon>Cytophagales</taxon>
        <taxon>Leadbetterellaceae</taxon>
        <taxon>Arcticibacterium</taxon>
    </lineage>
</organism>
<dbReference type="Gene3D" id="3.40.1740.10">
    <property type="entry name" value="VC0467-like"/>
    <property type="match status" value="1"/>
</dbReference>
<dbReference type="PANTHER" id="PTHR30327">
    <property type="entry name" value="UNCHARACTERIZED PROTEIN YQGE"/>
    <property type="match status" value="1"/>
</dbReference>